<dbReference type="SMART" id="SM00267">
    <property type="entry name" value="GGDEF"/>
    <property type="match status" value="1"/>
</dbReference>
<dbReference type="GO" id="GO:0006355">
    <property type="term" value="P:regulation of DNA-templated transcription"/>
    <property type="evidence" value="ECO:0007669"/>
    <property type="project" value="InterPro"/>
</dbReference>
<dbReference type="EC" id="2.7.7.65" evidence="3"/>
<proteinExistence type="predicted"/>
<dbReference type="PANTHER" id="PTHR44757:SF2">
    <property type="entry name" value="BIOFILM ARCHITECTURE MAINTENANCE PROTEIN MBAA"/>
    <property type="match status" value="1"/>
</dbReference>
<dbReference type="EMBL" id="JAJLJH010000001">
    <property type="protein sequence ID" value="MCK9685064.1"/>
    <property type="molecule type" value="Genomic_DNA"/>
</dbReference>
<name>A0A9X1YEX1_9BURK</name>
<keyword evidence="3" id="KW-0808">Transferase</keyword>
<dbReference type="InterPro" id="IPR000014">
    <property type="entry name" value="PAS"/>
</dbReference>
<dbReference type="AlphaFoldDB" id="A0A9X1YEX1"/>
<gene>
    <name evidence="3" type="ORF">LPC04_05000</name>
</gene>
<sequence length="323" mass="34323">MDSQHATLDPQSHTWLELGEVQQLLLDAYPGVVLGVDANSRIRWINPVAAERLGYGRDELAGKPIAGSLIALEELEARAVELSAILGEHVVADAGVLGTALRRDGVASEHDWVLRHKDGSPHPTRLNVGALRDGRGQVTGLIAVEPLHRGSEESPLRLTHHDSLTGLPTRAVLQDRAEMALLRAARQKSLLAMMLIAIDGFDAICEQYGHTVGDDVLRATAGRLHFELRKTDTAVRLDRGQFAAMLVDLHQPEEAQRVAAKVAQALGAPVNVGVARLTLAARVGVVWSPAHGNQLLPLLQAAEAALASLPAGQGGVASPPAKA</sequence>
<dbReference type="CDD" id="cd00130">
    <property type="entry name" value="PAS"/>
    <property type="match status" value="1"/>
</dbReference>
<dbReference type="NCBIfam" id="TIGR00254">
    <property type="entry name" value="GGDEF"/>
    <property type="match status" value="1"/>
</dbReference>
<dbReference type="Gene3D" id="3.30.70.270">
    <property type="match status" value="1"/>
</dbReference>
<dbReference type="Pfam" id="PF00989">
    <property type="entry name" value="PAS"/>
    <property type="match status" value="1"/>
</dbReference>
<reference evidence="3" key="1">
    <citation type="submission" date="2021-11" db="EMBL/GenBank/DDBJ databases">
        <title>BS-T2-15 a new species belonging to the Comamonadaceae family isolated from the soil of a French oak forest.</title>
        <authorList>
            <person name="Mieszkin S."/>
            <person name="Alain K."/>
        </authorList>
    </citation>
    <scope>NUCLEOTIDE SEQUENCE</scope>
    <source>
        <strain evidence="3">BS-T2-15</strain>
    </source>
</reference>
<dbReference type="PROSITE" id="PS50112">
    <property type="entry name" value="PAS"/>
    <property type="match status" value="1"/>
</dbReference>
<dbReference type="InterPro" id="IPR000160">
    <property type="entry name" value="GGDEF_dom"/>
</dbReference>
<dbReference type="PROSITE" id="PS50887">
    <property type="entry name" value="GGDEF"/>
    <property type="match status" value="1"/>
</dbReference>
<dbReference type="SUPFAM" id="SSF55073">
    <property type="entry name" value="Nucleotide cyclase"/>
    <property type="match status" value="1"/>
</dbReference>
<comment type="caution">
    <text evidence="3">The sequence shown here is derived from an EMBL/GenBank/DDBJ whole genome shotgun (WGS) entry which is preliminary data.</text>
</comment>
<keyword evidence="3" id="KW-0548">Nucleotidyltransferase</keyword>
<dbReference type="SUPFAM" id="SSF55785">
    <property type="entry name" value="PYP-like sensor domain (PAS domain)"/>
    <property type="match status" value="1"/>
</dbReference>
<dbReference type="SMART" id="SM00091">
    <property type="entry name" value="PAS"/>
    <property type="match status" value="1"/>
</dbReference>
<dbReference type="InterPro" id="IPR043128">
    <property type="entry name" value="Rev_trsase/Diguanyl_cyclase"/>
</dbReference>
<feature type="domain" description="PAS" evidence="1">
    <location>
        <begin position="25"/>
        <end position="89"/>
    </location>
</feature>
<protein>
    <submittedName>
        <fullName evidence="3">Diguanylate cyclase</fullName>
        <ecNumber evidence="3">2.7.7.65</ecNumber>
    </submittedName>
</protein>
<dbReference type="CDD" id="cd01949">
    <property type="entry name" value="GGDEF"/>
    <property type="match status" value="1"/>
</dbReference>
<dbReference type="InterPro" id="IPR052155">
    <property type="entry name" value="Biofilm_reg_signaling"/>
</dbReference>
<dbReference type="PANTHER" id="PTHR44757">
    <property type="entry name" value="DIGUANYLATE CYCLASE DGCP"/>
    <property type="match status" value="1"/>
</dbReference>
<feature type="domain" description="GGDEF" evidence="2">
    <location>
        <begin position="189"/>
        <end position="321"/>
    </location>
</feature>
<dbReference type="GO" id="GO:0052621">
    <property type="term" value="F:diguanylate cyclase activity"/>
    <property type="evidence" value="ECO:0007669"/>
    <property type="project" value="UniProtKB-EC"/>
</dbReference>
<dbReference type="RefSeq" id="WP_275681077.1">
    <property type="nucleotide sequence ID" value="NZ_JAJLJH010000001.1"/>
</dbReference>
<dbReference type="InterPro" id="IPR029787">
    <property type="entry name" value="Nucleotide_cyclase"/>
</dbReference>
<keyword evidence="4" id="KW-1185">Reference proteome</keyword>
<evidence type="ECO:0000259" key="1">
    <source>
        <dbReference type="PROSITE" id="PS50112"/>
    </source>
</evidence>
<accession>A0A9X1YEX1</accession>
<dbReference type="Proteomes" id="UP001139353">
    <property type="component" value="Unassembled WGS sequence"/>
</dbReference>
<dbReference type="InterPro" id="IPR035965">
    <property type="entry name" value="PAS-like_dom_sf"/>
</dbReference>
<evidence type="ECO:0000313" key="3">
    <source>
        <dbReference type="EMBL" id="MCK9685064.1"/>
    </source>
</evidence>
<dbReference type="InterPro" id="IPR013767">
    <property type="entry name" value="PAS_fold"/>
</dbReference>
<dbReference type="Gene3D" id="3.30.450.20">
    <property type="entry name" value="PAS domain"/>
    <property type="match status" value="1"/>
</dbReference>
<evidence type="ECO:0000259" key="2">
    <source>
        <dbReference type="PROSITE" id="PS50887"/>
    </source>
</evidence>
<organism evidence="3 4">
    <name type="scientific">Scleromatobacter humisilvae</name>
    <dbReference type="NCBI Taxonomy" id="2897159"/>
    <lineage>
        <taxon>Bacteria</taxon>
        <taxon>Pseudomonadati</taxon>
        <taxon>Pseudomonadota</taxon>
        <taxon>Betaproteobacteria</taxon>
        <taxon>Burkholderiales</taxon>
        <taxon>Sphaerotilaceae</taxon>
        <taxon>Scleromatobacter</taxon>
    </lineage>
</organism>
<evidence type="ECO:0000313" key="4">
    <source>
        <dbReference type="Proteomes" id="UP001139353"/>
    </source>
</evidence>
<dbReference type="Pfam" id="PF00990">
    <property type="entry name" value="GGDEF"/>
    <property type="match status" value="1"/>
</dbReference>